<evidence type="ECO:0000256" key="2">
    <source>
        <dbReference type="ARBA" id="ARBA00004936"/>
    </source>
</evidence>
<dbReference type="Proteomes" id="UP000249634">
    <property type="component" value="Chromosome 1"/>
</dbReference>
<feature type="transmembrane region" description="Helical" evidence="12">
    <location>
        <begin position="131"/>
        <end position="150"/>
    </location>
</feature>
<feature type="transmembrane region" description="Helical" evidence="12">
    <location>
        <begin position="12"/>
        <end position="28"/>
    </location>
</feature>
<keyword evidence="6 12" id="KW-1133">Transmembrane helix</keyword>
<evidence type="ECO:0000256" key="6">
    <source>
        <dbReference type="ARBA" id="ARBA00022989"/>
    </source>
</evidence>
<dbReference type="PANTHER" id="PTHR47371">
    <property type="entry name" value="LIPOTEICHOIC ACID SYNTHASE"/>
    <property type="match status" value="1"/>
</dbReference>
<proteinExistence type="inferred from homology"/>
<accession>A0A2X3V1C0</accession>
<evidence type="ECO:0000256" key="4">
    <source>
        <dbReference type="ARBA" id="ARBA00022475"/>
    </source>
</evidence>
<dbReference type="Gene3D" id="3.30.1120.170">
    <property type="match status" value="1"/>
</dbReference>
<evidence type="ECO:0000256" key="10">
    <source>
        <dbReference type="PIRSR" id="PIRSR005091-3"/>
    </source>
</evidence>
<comment type="pathway">
    <text evidence="2">Cell wall biogenesis; lipoteichoic acid biosynthesis.</text>
</comment>
<dbReference type="RefSeq" id="WP_014621364.1">
    <property type="nucleotide sequence ID" value="NZ_BPPS01000035.1"/>
</dbReference>
<dbReference type="PANTHER" id="PTHR47371:SF3">
    <property type="entry name" value="PHOSPHOGLYCEROL TRANSFERASE I"/>
    <property type="match status" value="1"/>
</dbReference>
<feature type="transmembrane region" description="Helical" evidence="12">
    <location>
        <begin position="48"/>
        <end position="68"/>
    </location>
</feature>
<evidence type="ECO:0000259" key="13">
    <source>
        <dbReference type="Pfam" id="PF00884"/>
    </source>
</evidence>
<evidence type="ECO:0000256" key="9">
    <source>
        <dbReference type="PIRSR" id="PIRSR005091-2"/>
    </source>
</evidence>
<keyword evidence="9" id="KW-0464">Manganese</keyword>
<keyword evidence="4" id="KW-1003">Cell membrane</keyword>
<dbReference type="Pfam" id="PF00884">
    <property type="entry name" value="Sulfatase"/>
    <property type="match status" value="1"/>
</dbReference>
<feature type="compositionally biased region" description="Low complexity" evidence="11">
    <location>
        <begin position="708"/>
        <end position="728"/>
    </location>
</feature>
<feature type="active site" evidence="8">
    <location>
        <position position="310"/>
    </location>
</feature>
<feature type="binding site" evidence="10">
    <location>
        <position position="310"/>
    </location>
    <ligand>
        <name>Mn(2+)</name>
        <dbReference type="ChEBI" id="CHEBI:29035"/>
    </ligand>
</feature>
<feature type="binding site" evidence="10">
    <location>
        <position position="262"/>
    </location>
    <ligand>
        <name>Mn(2+)</name>
        <dbReference type="ChEBI" id="CHEBI:29035"/>
    </ligand>
</feature>
<keyword evidence="7 12" id="KW-0472">Membrane</keyword>
<dbReference type="Gene3D" id="3.40.720.10">
    <property type="entry name" value="Alkaline Phosphatase, subunit A"/>
    <property type="match status" value="1"/>
</dbReference>
<feature type="transmembrane region" description="Helical" evidence="12">
    <location>
        <begin position="80"/>
        <end position="98"/>
    </location>
</feature>
<evidence type="ECO:0000313" key="15">
    <source>
        <dbReference type="Proteomes" id="UP000249634"/>
    </source>
</evidence>
<protein>
    <submittedName>
        <fullName evidence="14">Glycerol phosphate lipoteichoic acid synthase 2</fullName>
    </submittedName>
</protein>
<dbReference type="AlphaFoldDB" id="A0A2X3V1C0"/>
<evidence type="ECO:0000256" key="11">
    <source>
        <dbReference type="SAM" id="MobiDB-lite"/>
    </source>
</evidence>
<evidence type="ECO:0000256" key="5">
    <source>
        <dbReference type="ARBA" id="ARBA00022692"/>
    </source>
</evidence>
<dbReference type="InterPro" id="IPR017850">
    <property type="entry name" value="Alkaline_phosphatase_core_sf"/>
</dbReference>
<dbReference type="GO" id="GO:0005886">
    <property type="term" value="C:plasma membrane"/>
    <property type="evidence" value="ECO:0007669"/>
    <property type="project" value="UniProtKB-SubCell"/>
</dbReference>
<feature type="binding site" evidence="9">
    <location>
        <position position="428"/>
    </location>
    <ligand>
        <name>substrate</name>
    </ligand>
</feature>
<evidence type="ECO:0000313" key="14">
    <source>
        <dbReference type="EMBL" id="SQF24683.1"/>
    </source>
</evidence>
<dbReference type="InterPro" id="IPR050448">
    <property type="entry name" value="OpgB/LTA_synthase_biosynth"/>
</dbReference>
<feature type="region of interest" description="Disordered" evidence="11">
    <location>
        <begin position="685"/>
        <end position="728"/>
    </location>
</feature>
<dbReference type="SUPFAM" id="SSF53649">
    <property type="entry name" value="Alkaline phosphatase-like"/>
    <property type="match status" value="1"/>
</dbReference>
<organism evidence="14 15">
    <name type="scientific">Streptococcus thermophilus</name>
    <dbReference type="NCBI Taxonomy" id="1308"/>
    <lineage>
        <taxon>Bacteria</taxon>
        <taxon>Bacillati</taxon>
        <taxon>Bacillota</taxon>
        <taxon>Bacilli</taxon>
        <taxon>Lactobacillales</taxon>
        <taxon>Streptococcaceae</taxon>
        <taxon>Streptococcus</taxon>
    </lineage>
</organism>
<evidence type="ECO:0000256" key="8">
    <source>
        <dbReference type="PIRSR" id="PIRSR005091-1"/>
    </source>
</evidence>
<feature type="binding site" evidence="10">
    <location>
        <position position="491"/>
    </location>
    <ligand>
        <name>Mn(2+)</name>
        <dbReference type="ChEBI" id="CHEBI:29035"/>
    </ligand>
</feature>
<dbReference type="PIRSF" id="PIRSF005091">
    <property type="entry name" value="Mmb_sulf_HI1246"/>
    <property type="match status" value="1"/>
</dbReference>
<feature type="domain" description="Sulfatase N-terminal" evidence="13">
    <location>
        <begin position="254"/>
        <end position="558"/>
    </location>
</feature>
<evidence type="ECO:0000256" key="3">
    <source>
        <dbReference type="ARBA" id="ARBA00009983"/>
    </source>
</evidence>
<feature type="transmembrane region" description="Helical" evidence="12">
    <location>
        <begin position="162"/>
        <end position="180"/>
    </location>
</feature>
<feature type="binding site" evidence="10">
    <location>
        <position position="490"/>
    </location>
    <ligand>
        <name>Mn(2+)</name>
        <dbReference type="ChEBI" id="CHEBI:29035"/>
    </ligand>
</feature>
<keyword evidence="9" id="KW-0479">Metal-binding</keyword>
<name>A0A2X3V1C0_STRTR</name>
<keyword evidence="5 12" id="KW-0812">Transmembrane</keyword>
<comment type="subcellular location">
    <subcellularLocation>
        <location evidence="1">Cell membrane</location>
        <topology evidence="1">Multi-pass membrane protein</topology>
    </subcellularLocation>
</comment>
<evidence type="ECO:0000256" key="1">
    <source>
        <dbReference type="ARBA" id="ARBA00004651"/>
    </source>
</evidence>
<reference evidence="14 15" key="1">
    <citation type="submission" date="2018-06" db="EMBL/GenBank/DDBJ databases">
        <authorList>
            <consortium name="Pathogen Informatics"/>
            <person name="Doyle S."/>
        </authorList>
    </citation>
    <scope>NUCLEOTIDE SEQUENCE [LARGE SCALE GENOMIC DNA]</scope>
    <source>
        <strain evidence="14 15">NCTC12958</strain>
    </source>
</reference>
<gene>
    <name evidence="14" type="primary">ltaS2</name>
    <name evidence="14" type="ORF">NCTC12958_00876</name>
</gene>
<evidence type="ECO:0000256" key="7">
    <source>
        <dbReference type="ARBA" id="ARBA00023136"/>
    </source>
</evidence>
<dbReference type="InterPro" id="IPR000917">
    <property type="entry name" value="Sulfatase_N"/>
</dbReference>
<dbReference type="CDD" id="cd16015">
    <property type="entry name" value="LTA_synthase"/>
    <property type="match status" value="1"/>
</dbReference>
<dbReference type="InterPro" id="IPR012160">
    <property type="entry name" value="LtaS-like"/>
</dbReference>
<evidence type="ECO:0000256" key="12">
    <source>
        <dbReference type="SAM" id="Phobius"/>
    </source>
</evidence>
<dbReference type="EMBL" id="LS483339">
    <property type="protein sequence ID" value="SQF24683.1"/>
    <property type="molecule type" value="Genomic_DNA"/>
</dbReference>
<sequence length="728" mass="82057">MKKINEAFWKGVSSRLGFVFLLLFFYWLKNIFAYFVNINLEWESRYQVMLSLINPIPLGLMLLGLGLYFKKSRFFYGTTIAIYVILNLLLIANVIYFGEFTDFITVNTILASSSSAAGLGDSAKNLLEPSYIFYLIDIPFFIYGVFRKKLKTDSKPFNKRASFAITALSTLLLSANLFLAEVNRGELLTRGFSNNYIVRAMGIPFFTAYSGNLTYQTSQARSSATADDMKKVEAYVKEHYAAPDPKYYGIAKGRNVIVIHLESFQQFLIDYKLQVDGQSYEVTPFLNSIYHSNETLAFSNFFHQVKSGKTSDAETLMETSLFGLSTGSYMVNYGGTNTAYAAPSILAQTSGYTSAVFHGNTGSFWNRNNTYKHWGYNYFFDSSAFTEKTDENSFQYGLNDKYMFSDSIKYLEQMQQPFYVKYLTVSNHYPYTSLSGDKNEQGFPLADTKDETVNGYFATANYLDSAIKDFFDYLKETGLYDNSIIVMYGDHYGISDMRSSNLAELLGKNSETWSNYDKAMLQRVPYMIHIPGYTGGGISNTFGGEVDALPTLLHILGVDTSSYIQMGQDLLSPDNKQTVAFRTSGQYVTPQYTSYSGRLYNTQTGEEITNPDETTKKENEAIRNAVATQLSMSDAVQTGDLLRFYTPDGLNPLDSSTISYTKQMDQLKKINKKLKDKSTSLYKQKGNKSTADLFKTPSYKELHPVEPESSSNSTEESSSSQETTAAQE</sequence>
<dbReference type="GO" id="GO:0046872">
    <property type="term" value="F:metal ion binding"/>
    <property type="evidence" value="ECO:0007669"/>
    <property type="project" value="UniProtKB-KW"/>
</dbReference>
<comment type="similarity">
    <text evidence="3">Belongs to the LTA synthase family.</text>
</comment>